<dbReference type="Proteomes" id="UP000185151">
    <property type="component" value="Unassembled WGS sequence"/>
</dbReference>
<sequence length="251" mass="26855">MRVNAQNGSAYDHSGSAPVVNGADSTGTGSAVAQVRNAPASGEPVKDGLTLPIVDPRALWVRLQGFEKGVWKIEQKQRAGASLSDAERWAREVYNELRRDPLFGSPDASRDRRAVGNPGNVETTTPVSAPKAKDGPRRKYVGGVQIKRDYTLDEGTAIFVDALSKPFSSFAKSATGGSPPSRRPPRTRQPPAFRQPTRLPDGRLGYPLSPTQPPRLPAEQQPAGPSGPQAKQTAPRPANTPPQKKPQSQDG</sequence>
<keyword evidence="3" id="KW-1185">Reference proteome</keyword>
<evidence type="ECO:0000256" key="1">
    <source>
        <dbReference type="SAM" id="MobiDB-lite"/>
    </source>
</evidence>
<dbReference type="AlphaFoldDB" id="A0A1N6KFQ3"/>
<feature type="region of interest" description="Disordered" evidence="1">
    <location>
        <begin position="1"/>
        <end position="30"/>
    </location>
</feature>
<feature type="region of interest" description="Disordered" evidence="1">
    <location>
        <begin position="166"/>
        <end position="251"/>
    </location>
</feature>
<evidence type="ECO:0000313" key="3">
    <source>
        <dbReference type="Proteomes" id="UP000185151"/>
    </source>
</evidence>
<proteinExistence type="predicted"/>
<evidence type="ECO:0000313" key="2">
    <source>
        <dbReference type="EMBL" id="SIO55400.1"/>
    </source>
</evidence>
<feature type="region of interest" description="Disordered" evidence="1">
    <location>
        <begin position="100"/>
        <end position="138"/>
    </location>
</feature>
<reference evidence="2 3" key="1">
    <citation type="submission" date="2016-11" db="EMBL/GenBank/DDBJ databases">
        <authorList>
            <person name="Jaros S."/>
            <person name="Januszkiewicz K."/>
            <person name="Wedrychowicz H."/>
        </authorList>
    </citation>
    <scope>NUCLEOTIDE SEQUENCE [LARGE SCALE GENOMIC DNA]</scope>
    <source>
        <strain evidence="2 3">GAS95</strain>
    </source>
</reference>
<protein>
    <submittedName>
        <fullName evidence="2">Uncharacterized protein</fullName>
    </submittedName>
</protein>
<dbReference type="EMBL" id="FSRU01000002">
    <property type="protein sequence ID" value="SIO55400.1"/>
    <property type="molecule type" value="Genomic_DNA"/>
</dbReference>
<name>A0A1N6KFQ3_9BURK</name>
<organism evidence="2 3">
    <name type="scientific">Paraburkholderia phenazinium</name>
    <dbReference type="NCBI Taxonomy" id="60549"/>
    <lineage>
        <taxon>Bacteria</taxon>
        <taxon>Pseudomonadati</taxon>
        <taxon>Pseudomonadota</taxon>
        <taxon>Betaproteobacteria</taxon>
        <taxon>Burkholderiales</taxon>
        <taxon>Burkholderiaceae</taxon>
        <taxon>Paraburkholderia</taxon>
    </lineage>
</organism>
<accession>A0A1N6KFQ3</accession>
<feature type="compositionally biased region" description="Low complexity" evidence="1">
    <location>
        <begin position="189"/>
        <end position="198"/>
    </location>
</feature>
<gene>
    <name evidence="2" type="ORF">SAMN05444165_3553</name>
</gene>